<feature type="compositionally biased region" description="Acidic residues" evidence="1">
    <location>
        <begin position="115"/>
        <end position="125"/>
    </location>
</feature>
<feature type="transmembrane region" description="Helical" evidence="2">
    <location>
        <begin position="368"/>
        <end position="388"/>
    </location>
</feature>
<gene>
    <name evidence="3" type="ORF">TrRE_jg11562</name>
</gene>
<keyword evidence="2" id="KW-1133">Transmembrane helix</keyword>
<comment type="caution">
    <text evidence="3">The sequence shown here is derived from an EMBL/GenBank/DDBJ whole genome shotgun (WGS) entry which is preliminary data.</text>
</comment>
<dbReference type="Pfam" id="PF15383">
    <property type="entry name" value="TMEM237"/>
    <property type="match status" value="1"/>
</dbReference>
<evidence type="ECO:0000256" key="2">
    <source>
        <dbReference type="SAM" id="Phobius"/>
    </source>
</evidence>
<feature type="compositionally biased region" description="Acidic residues" evidence="1">
    <location>
        <begin position="62"/>
        <end position="76"/>
    </location>
</feature>
<feature type="region of interest" description="Disordered" evidence="1">
    <location>
        <begin position="251"/>
        <end position="270"/>
    </location>
</feature>
<evidence type="ECO:0000313" key="3">
    <source>
        <dbReference type="EMBL" id="GMH66405.1"/>
    </source>
</evidence>
<keyword evidence="2" id="KW-0472">Membrane</keyword>
<proteinExistence type="predicted"/>
<feature type="region of interest" description="Disordered" evidence="1">
    <location>
        <begin position="1"/>
        <end position="159"/>
    </location>
</feature>
<keyword evidence="2" id="KW-0812">Transmembrane</keyword>
<evidence type="ECO:0000313" key="4">
    <source>
        <dbReference type="Proteomes" id="UP001165082"/>
    </source>
</evidence>
<sequence>MPRAKKDDQSDSDSGESGASSKDKLTKRKGKKGSDSDEDGESIEEVEKKKEKKGKKGKQDKDEGEDGDEEDGEEDGLLGGGKTKGGKTGGGMFSGWGKKKASENADPNSGRGGSDNDDSDSDDDTAGSKKKKKKNGDAPLLKKKKKKKKKGHHKSSAKANLEIIKEGLKSFVPHERDIKGKPIHVSEAAAFVKANFGDGTGPSTMVEMNDILRDGEEEKTKGKFSRSIFVYVESASTGRFFRYAVDPSGNAQGSSYDDDPIETGVGGEDDFNKSREAAMERLERLMHTGFLILQGLLAGYSGETVYEAFASTTKEAFLEEYSTLANETRRFYYILTTIGFVGAMNNWRSVSESNEKWRSRTAMEKGELLFLVFIYAAGLCSTLITGVYDMDFYYHDGLAESDLPADTEWFTVALQDEDFAMTITIWRGLCVARFCCVIVGWLLVCAILHRNSGRAADAIRESENLNLTLDNAKKRIGQLTGGKLDKMSREELLELTQTQRNALEQTEHVLENMPRDPADAFAAASGGVTPRGTGTLGGTLASGGLGSTGGGIMGSPTRVRTQSALPASISSKAPPMVKVEEYGELGGDLV</sequence>
<feature type="transmembrane region" description="Helical" evidence="2">
    <location>
        <begin position="425"/>
        <end position="448"/>
    </location>
</feature>
<dbReference type="OrthoDB" id="196438at2759"/>
<dbReference type="EMBL" id="BRXZ01002614">
    <property type="protein sequence ID" value="GMH66405.1"/>
    <property type="molecule type" value="Genomic_DNA"/>
</dbReference>
<dbReference type="AlphaFoldDB" id="A0A9W7AAI0"/>
<feature type="compositionally biased region" description="Basic residues" evidence="1">
    <location>
        <begin position="141"/>
        <end position="156"/>
    </location>
</feature>
<name>A0A9W7AAI0_9STRA</name>
<organism evidence="3 4">
    <name type="scientific">Triparma retinervis</name>
    <dbReference type="NCBI Taxonomy" id="2557542"/>
    <lineage>
        <taxon>Eukaryota</taxon>
        <taxon>Sar</taxon>
        <taxon>Stramenopiles</taxon>
        <taxon>Ochrophyta</taxon>
        <taxon>Bolidophyceae</taxon>
        <taxon>Parmales</taxon>
        <taxon>Triparmaceae</taxon>
        <taxon>Triparma</taxon>
    </lineage>
</organism>
<dbReference type="Proteomes" id="UP001165082">
    <property type="component" value="Unassembled WGS sequence"/>
</dbReference>
<reference evidence="3" key="1">
    <citation type="submission" date="2022-07" db="EMBL/GenBank/DDBJ databases">
        <title>Genome analysis of Parmales, a sister group of diatoms, reveals the evolutionary specialization of diatoms from phago-mixotrophs to photoautotrophs.</title>
        <authorList>
            <person name="Ban H."/>
            <person name="Sato S."/>
            <person name="Yoshikawa S."/>
            <person name="Kazumasa Y."/>
            <person name="Nakamura Y."/>
            <person name="Ichinomiya M."/>
            <person name="Saitoh K."/>
            <person name="Sato N."/>
            <person name="Blanc-Mathieu R."/>
            <person name="Endo H."/>
            <person name="Kuwata A."/>
            <person name="Ogata H."/>
        </authorList>
    </citation>
    <scope>NUCLEOTIDE SEQUENCE</scope>
</reference>
<dbReference type="InterPro" id="IPR029409">
    <property type="entry name" value="TMEM237"/>
</dbReference>
<keyword evidence="4" id="KW-1185">Reference proteome</keyword>
<accession>A0A9W7AAI0</accession>
<feature type="compositionally biased region" description="Gly residues" evidence="1">
    <location>
        <begin position="77"/>
        <end position="94"/>
    </location>
</feature>
<evidence type="ECO:0000256" key="1">
    <source>
        <dbReference type="SAM" id="MobiDB-lite"/>
    </source>
</evidence>
<protein>
    <submittedName>
        <fullName evidence="3">Uncharacterized protein</fullName>
    </submittedName>
</protein>